<dbReference type="PANTHER" id="PTHR42024">
    <property type="entry name" value="AMINO ACID PERMEASE_ SLC12A DOMAIN-CONTAINING PROTEIN"/>
    <property type="match status" value="1"/>
</dbReference>
<dbReference type="EMBL" id="FJUW01000002">
    <property type="protein sequence ID" value="CZS88931.1"/>
    <property type="molecule type" value="Genomic_DNA"/>
</dbReference>
<keyword evidence="1" id="KW-1133">Transmembrane helix</keyword>
<accession>A0A1E1JTB6</accession>
<dbReference type="STRING" id="914237.A0A1E1JTB6"/>
<reference evidence="3" key="1">
    <citation type="submission" date="2016-03" db="EMBL/GenBank/DDBJ databases">
        <authorList>
            <person name="Ploux O."/>
        </authorList>
    </citation>
    <scope>NUCLEOTIDE SEQUENCE [LARGE SCALE GENOMIC DNA]</scope>
    <source>
        <strain evidence="3">UK7</strain>
    </source>
</reference>
<keyword evidence="1" id="KW-0472">Membrane</keyword>
<evidence type="ECO:0000313" key="3">
    <source>
        <dbReference type="Proteomes" id="UP000178129"/>
    </source>
</evidence>
<evidence type="ECO:0000256" key="1">
    <source>
        <dbReference type="SAM" id="Phobius"/>
    </source>
</evidence>
<sequence length="279" mass="32261">MSTHAAFPSLEYDLASKKWRILIFWTAVILDSFAIPIILYFVLNYATSLEKRQVYLIISMTLFGTLILEFVQRTWRLWKKTSTCRVVDTKRYDFDWVHWNLTLILIVVIAEVAIATSLSTPLVRLLALPLPSIFFTFGLEMLLVEILRSFHIRAPFRVSSTPKGGILRPALYTLIEDVIAVDGNGGTGYRERLNARYVSSPEFRSLMSGLTYFWMVPALLLDVGVGHLIFWQGVNEDTAYVMGWTIPFVWASFWTLATTYWVRQALDEEKRNWEKGELR</sequence>
<feature type="transmembrane region" description="Helical" evidence="1">
    <location>
        <begin position="240"/>
        <end position="262"/>
    </location>
</feature>
<gene>
    <name evidence="2" type="ORF">RCO7_04603</name>
</gene>
<keyword evidence="3" id="KW-1185">Reference proteome</keyword>
<comment type="caution">
    <text evidence="2">The sequence shown here is derived from an EMBL/GenBank/DDBJ whole genome shotgun (WGS) entry which is preliminary data.</text>
</comment>
<feature type="transmembrane region" description="Helical" evidence="1">
    <location>
        <begin position="212"/>
        <end position="234"/>
    </location>
</feature>
<proteinExistence type="predicted"/>
<feature type="transmembrane region" description="Helical" evidence="1">
    <location>
        <begin position="96"/>
        <end position="119"/>
    </location>
</feature>
<organism evidence="2 3">
    <name type="scientific">Rhynchosporium graminicola</name>
    <dbReference type="NCBI Taxonomy" id="2792576"/>
    <lineage>
        <taxon>Eukaryota</taxon>
        <taxon>Fungi</taxon>
        <taxon>Dikarya</taxon>
        <taxon>Ascomycota</taxon>
        <taxon>Pezizomycotina</taxon>
        <taxon>Leotiomycetes</taxon>
        <taxon>Helotiales</taxon>
        <taxon>Ploettnerulaceae</taxon>
        <taxon>Rhynchosporium</taxon>
    </lineage>
</organism>
<name>A0A1E1JTB6_9HELO</name>
<feature type="transmembrane region" description="Helical" evidence="1">
    <location>
        <begin position="21"/>
        <end position="42"/>
    </location>
</feature>
<dbReference type="InParanoid" id="A0A1E1JTB6"/>
<protein>
    <submittedName>
        <fullName evidence="2">Uncharacterized protein</fullName>
    </submittedName>
</protein>
<dbReference type="AlphaFoldDB" id="A0A1E1JTB6"/>
<dbReference type="Proteomes" id="UP000178129">
    <property type="component" value="Unassembled WGS sequence"/>
</dbReference>
<feature type="transmembrane region" description="Helical" evidence="1">
    <location>
        <begin position="125"/>
        <end position="147"/>
    </location>
</feature>
<evidence type="ECO:0000313" key="2">
    <source>
        <dbReference type="EMBL" id="CZS88931.1"/>
    </source>
</evidence>
<dbReference type="PANTHER" id="PTHR42024:SF1">
    <property type="entry name" value="AMINO ACID PERMEASE_ SLC12A DOMAIN-CONTAINING PROTEIN"/>
    <property type="match status" value="1"/>
</dbReference>
<keyword evidence="1" id="KW-0812">Transmembrane</keyword>
<feature type="transmembrane region" description="Helical" evidence="1">
    <location>
        <begin position="54"/>
        <end position="75"/>
    </location>
</feature>